<dbReference type="EMBL" id="CP003843">
    <property type="protein sequence ID" value="AFS82962.1"/>
    <property type="molecule type" value="Genomic_DNA"/>
</dbReference>
<evidence type="ECO:0000313" key="1">
    <source>
        <dbReference type="EMBL" id="AFS82962.1"/>
    </source>
</evidence>
<organism evidence="1 2">
    <name type="scientific">Candidatus Nitrosopumilus sediminis</name>
    <dbReference type="NCBI Taxonomy" id="1229909"/>
    <lineage>
        <taxon>Archaea</taxon>
        <taxon>Nitrososphaerota</taxon>
        <taxon>Nitrososphaeria</taxon>
        <taxon>Nitrosopumilales</taxon>
        <taxon>Nitrosopumilaceae</taxon>
        <taxon>Nitrosopumilus</taxon>
    </lineage>
</organism>
<name>K0BD33_9ARCH</name>
<evidence type="ECO:0000313" key="2">
    <source>
        <dbReference type="Proteomes" id="UP000006100"/>
    </source>
</evidence>
<accession>K0BD33</accession>
<keyword evidence="2" id="KW-1185">Reference proteome</keyword>
<dbReference type="GeneID" id="13696955"/>
<dbReference type="eggNOG" id="arCOG10350">
    <property type="taxonomic scope" value="Archaea"/>
</dbReference>
<dbReference type="HOGENOM" id="CLU_978605_0_0_2"/>
<dbReference type="OrthoDB" id="2648at2157"/>
<sequence length="284" mass="31949">MKYIAIVFSLLLIGNGFFLNSYAITIGNSEKILSDNHYSFGSGILEYRELDGGPCMFNIPNYAIISIDSSEQTPLNIDEFIHNFFAVIGNHNDTSYQYLQIGLPSGSGYPSYLLDLRNDTKKFRGEFYHDYENIAVLIESDTKINSLSDDSYKRFFTGNTQDITHDRQTYAPGNYTFGAMLLKSSKPNWVSNEECVIRVDWPFTINQEGNTATGQPTINIGKLLDVTEDFAPLKQHKAGVFAIDCKPGLRLIFKTTDDSGNKVPACVTLDTQKKLIERGWGQLR</sequence>
<dbReference type="Proteomes" id="UP000006100">
    <property type="component" value="Chromosome"/>
</dbReference>
<gene>
    <name evidence="1" type="ORF">NSED_05800</name>
</gene>
<proteinExistence type="predicted"/>
<dbReference type="RefSeq" id="WP_014965333.1">
    <property type="nucleotide sequence ID" value="NC_018656.1"/>
</dbReference>
<dbReference type="AlphaFoldDB" id="K0BD33"/>
<dbReference type="KEGG" id="nir:NSED_05800"/>
<reference evidence="1 2" key="1">
    <citation type="journal article" date="2012" name="J. Bacteriol.">
        <title>Draft Genome Sequence of an Ammonia-Oxidizing Archaeon, "Candidatus Nitrosopumilus sediminis" AR2, from Svalbard in the Arctic Circle.</title>
        <authorList>
            <person name="Park S.J."/>
            <person name="Kim J.G."/>
            <person name="Jung M.Y."/>
            <person name="Kim S.J."/>
            <person name="Cha I.T."/>
            <person name="Ghai R."/>
            <person name="Martin-Cuadrado A.B."/>
            <person name="Rodriguez-Valera F."/>
            <person name="Rhee S.K."/>
        </authorList>
    </citation>
    <scope>NUCLEOTIDE SEQUENCE [LARGE SCALE GENOMIC DNA]</scope>
    <source>
        <strain evidence="1 2">AR2</strain>
    </source>
</reference>
<dbReference type="PATRIC" id="fig|1229909.8.peg.1272"/>
<protein>
    <submittedName>
        <fullName evidence="1">Uncharacterized protein</fullName>
    </submittedName>
</protein>
<dbReference type="STRING" id="1229909.NSED_05800"/>